<dbReference type="EMBL" id="FAXN01000023">
    <property type="protein sequence ID" value="CUV65279.1"/>
    <property type="molecule type" value="Genomic_DNA"/>
</dbReference>
<dbReference type="SUPFAM" id="SSF88723">
    <property type="entry name" value="PIN domain-like"/>
    <property type="match status" value="1"/>
</dbReference>
<dbReference type="Pfam" id="PF01850">
    <property type="entry name" value="PIN"/>
    <property type="match status" value="1"/>
</dbReference>
<dbReference type="AlphaFoldDB" id="A0A0S4XLX4"/>
<name>A0A0S4XLX4_9BACT</name>
<gene>
    <name evidence="2" type="ORF">BN3087_240018</name>
</gene>
<dbReference type="Gene3D" id="3.40.50.1010">
    <property type="entry name" value="5'-nuclease"/>
    <property type="match status" value="1"/>
</dbReference>
<proteinExistence type="predicted"/>
<evidence type="ECO:0000259" key="1">
    <source>
        <dbReference type="Pfam" id="PF01850"/>
    </source>
</evidence>
<dbReference type="InterPro" id="IPR002716">
    <property type="entry name" value="PIN_dom"/>
</dbReference>
<dbReference type="InterPro" id="IPR029060">
    <property type="entry name" value="PIN-like_dom_sf"/>
</dbReference>
<reference evidence="2" key="1">
    <citation type="submission" date="2015-11" db="EMBL/GenBank/DDBJ databases">
        <authorList>
            <person name="Zhang Y."/>
            <person name="Guo Z."/>
        </authorList>
    </citation>
    <scope>NUCLEOTIDE SEQUENCE</scope>
    <source>
        <strain evidence="2">BN30871</strain>
    </source>
</reference>
<evidence type="ECO:0000313" key="2">
    <source>
        <dbReference type="EMBL" id="CUV65279.1"/>
    </source>
</evidence>
<sequence length="124" mass="14193">MVYLIDTNIIIRFLASDHKEHLAFAREILQKIDSGEIKAQILNSVMAEIFFVMTKVYKAPKNEILQDLKKIVAMRGMVGDKVLQMEVLNILEHKNIDFVDALLCAKKELYGYGILSFDSDVKKC</sequence>
<accession>A0A0S4XLX4</accession>
<protein>
    <recommendedName>
        <fullName evidence="1">PIN domain-containing protein</fullName>
    </recommendedName>
</protein>
<feature type="domain" description="PIN" evidence="1">
    <location>
        <begin position="3"/>
        <end position="123"/>
    </location>
</feature>
<organism evidence="2">
    <name type="scientific">Sulfurovum sp. enrichment culture clone C5</name>
    <dbReference type="NCBI Taxonomy" id="497650"/>
    <lineage>
        <taxon>Bacteria</taxon>
        <taxon>Pseudomonadati</taxon>
        <taxon>Campylobacterota</taxon>
        <taxon>Epsilonproteobacteria</taxon>
        <taxon>Campylobacterales</taxon>
        <taxon>Sulfurovaceae</taxon>
        <taxon>Sulfurovum</taxon>
        <taxon>environmental samples</taxon>
    </lineage>
</organism>